<proteinExistence type="predicted"/>
<dbReference type="AlphaFoldDB" id="A0A8S1PKK7"/>
<evidence type="ECO:0000313" key="1">
    <source>
        <dbReference type="EMBL" id="CAD8103760.1"/>
    </source>
</evidence>
<comment type="caution">
    <text evidence="1">The sequence shown here is derived from an EMBL/GenBank/DDBJ whole genome shotgun (WGS) entry which is preliminary data.</text>
</comment>
<accession>A0A8S1PKK7</accession>
<organism evidence="1 2">
    <name type="scientific">Paramecium sonneborni</name>
    <dbReference type="NCBI Taxonomy" id="65129"/>
    <lineage>
        <taxon>Eukaryota</taxon>
        <taxon>Sar</taxon>
        <taxon>Alveolata</taxon>
        <taxon>Ciliophora</taxon>
        <taxon>Intramacronucleata</taxon>
        <taxon>Oligohymenophorea</taxon>
        <taxon>Peniculida</taxon>
        <taxon>Parameciidae</taxon>
        <taxon>Paramecium</taxon>
    </lineage>
</organism>
<keyword evidence="2" id="KW-1185">Reference proteome</keyword>
<sequence length="193" mass="22818">MEVLEFFPDCKYLISCAQLKILLIWDVKQMKLINKFSSEHFLSCLMFSSDGQVLVSHSDIIVLWDMSNIREPNIIWKVDNNFHIIFIIVSTKQGHMISMDDIGLFTIWDVQSGKIIEKLRKCYTFAIFNDDGNKFAAYDWENVEIWKLQGNIFVIEHSLEALNRLRFFNSNSNQDQLLKNSYNYKYLLKKIIK</sequence>
<reference evidence="1" key="1">
    <citation type="submission" date="2021-01" db="EMBL/GenBank/DDBJ databases">
        <authorList>
            <consortium name="Genoscope - CEA"/>
            <person name="William W."/>
        </authorList>
    </citation>
    <scope>NUCLEOTIDE SEQUENCE</scope>
</reference>
<dbReference type="EMBL" id="CAJJDN010000081">
    <property type="protein sequence ID" value="CAD8103760.1"/>
    <property type="molecule type" value="Genomic_DNA"/>
</dbReference>
<evidence type="ECO:0000313" key="2">
    <source>
        <dbReference type="Proteomes" id="UP000692954"/>
    </source>
</evidence>
<protein>
    <submittedName>
        <fullName evidence="1">Uncharacterized protein</fullName>
    </submittedName>
</protein>
<name>A0A8S1PKK7_9CILI</name>
<gene>
    <name evidence="1" type="ORF">PSON_ATCC_30995.1.T0810002</name>
</gene>
<dbReference type="Proteomes" id="UP000692954">
    <property type="component" value="Unassembled WGS sequence"/>
</dbReference>